<organism evidence="1 2">
    <name type="scientific">Janthinobacterium violaceinigrum</name>
    <dbReference type="NCBI Taxonomy" id="2654252"/>
    <lineage>
        <taxon>Bacteria</taxon>
        <taxon>Pseudomonadati</taxon>
        <taxon>Pseudomonadota</taxon>
        <taxon>Betaproteobacteria</taxon>
        <taxon>Burkholderiales</taxon>
        <taxon>Oxalobacteraceae</taxon>
        <taxon>Janthinobacterium</taxon>
    </lineage>
</organism>
<dbReference type="RefSeq" id="WP_152283946.1">
    <property type="nucleotide sequence ID" value="NZ_WFLI01000025.1"/>
</dbReference>
<reference evidence="1 2" key="1">
    <citation type="submission" date="2019-10" db="EMBL/GenBank/DDBJ databases">
        <title>Three novel species isolated from a subtropical stream in China.</title>
        <authorList>
            <person name="Lu H."/>
        </authorList>
    </citation>
    <scope>NUCLEOTIDE SEQUENCE [LARGE SCALE GENOMIC DNA]</scope>
    <source>
        <strain evidence="1 2">FT13W</strain>
    </source>
</reference>
<dbReference type="InterPro" id="IPR031009">
    <property type="entry name" value="Tcm_partner"/>
</dbReference>
<sequence length="428" mass="48246">MTKTGDKWQWIVGDAPPPLDPHSKVKHQLVRDYLYKYIGVLMANAKMPRLRLTLVDGFAGGGLYSDGQGTAPGSPLIMLKTAAEAEAYLNTSRIQTPREVDAQYHFVEVNPSSYEYLKHTLNAEGYGRDIGTKIALYNNKFETVCADIIAAAASRKAGQRAIFLLDQYAYDDIVMPTVANIFQNLQGAEVILTFNVDSLLTFLNDSKQFHTITRRIGLEPYINWRDIARLKAGSQWRQIIQRQISHGIWKASGARFMTLFFVTPQGNSPWSYWLVHLSNAYRANDVMKSVHWDHGNSFGHSLEAGLFQIGYEANKDMDVTLQTEMNFMEASAFDETLRTRSIVTLRDELPRLIHEQHDGVTFNDLIYQIANKTNATEKIIKESLNEAVATKELQALIEGGGQRAKGTSIRGTDILLPSRQKSIFMGYR</sequence>
<name>A0A6I1HX01_9BURK</name>
<accession>A0A6I1HX01</accession>
<dbReference type="EMBL" id="WFLI01000025">
    <property type="protein sequence ID" value="KAB8063214.1"/>
    <property type="molecule type" value="Genomic_DNA"/>
</dbReference>
<dbReference type="NCBIfam" id="TIGR04474">
    <property type="entry name" value="tcm_partner"/>
    <property type="match status" value="1"/>
</dbReference>
<evidence type="ECO:0000313" key="2">
    <source>
        <dbReference type="Proteomes" id="UP000468717"/>
    </source>
</evidence>
<comment type="caution">
    <text evidence="1">The sequence shown here is derived from an EMBL/GenBank/DDBJ whole genome shotgun (WGS) entry which is preliminary data.</text>
</comment>
<dbReference type="Proteomes" id="UP000468717">
    <property type="component" value="Unassembled WGS sequence"/>
</dbReference>
<keyword evidence="2" id="KW-1185">Reference proteome</keyword>
<protein>
    <submittedName>
        <fullName evidence="1">Three-Cys-motif partner protein TcmP</fullName>
    </submittedName>
</protein>
<dbReference type="AlphaFoldDB" id="A0A6I1HX01"/>
<proteinExistence type="predicted"/>
<evidence type="ECO:0000313" key="1">
    <source>
        <dbReference type="EMBL" id="KAB8063214.1"/>
    </source>
</evidence>
<gene>
    <name evidence="1" type="primary">tcmP</name>
    <name evidence="1" type="ORF">GCN75_19800</name>
</gene>